<dbReference type="InterPro" id="IPR032799">
    <property type="entry name" value="TAXi_C"/>
</dbReference>
<comment type="caution">
    <text evidence="8">The sequence shown here is derived from an EMBL/GenBank/DDBJ whole genome shotgun (WGS) entry which is preliminary data.</text>
</comment>
<dbReference type="SUPFAM" id="SSF50630">
    <property type="entry name" value="Acid proteases"/>
    <property type="match status" value="1"/>
</dbReference>
<keyword evidence="5" id="KW-0325">Glycoprotein</keyword>
<dbReference type="EMBL" id="CACSLK010017620">
    <property type="protein sequence ID" value="CAA0818780.1"/>
    <property type="molecule type" value="Genomic_DNA"/>
</dbReference>
<comment type="similarity">
    <text evidence="1">Belongs to the peptidase A1 family.</text>
</comment>
<reference evidence="8" key="1">
    <citation type="submission" date="2019-12" db="EMBL/GenBank/DDBJ databases">
        <authorList>
            <person name="Scholes J."/>
        </authorList>
    </citation>
    <scope>NUCLEOTIDE SEQUENCE</scope>
</reference>
<dbReference type="PANTHER" id="PTHR47967">
    <property type="entry name" value="OS07G0603500 PROTEIN-RELATED"/>
    <property type="match status" value="1"/>
</dbReference>
<dbReference type="InterPro" id="IPR033121">
    <property type="entry name" value="PEPTIDASE_A1"/>
</dbReference>
<dbReference type="InterPro" id="IPR032861">
    <property type="entry name" value="TAXi_N"/>
</dbReference>
<evidence type="ECO:0000313" key="8">
    <source>
        <dbReference type="EMBL" id="CAA0818780.1"/>
    </source>
</evidence>
<sequence>MVCSSQYHLSLFLLLLLSLFFTLSSSHSHSITLSLSSPTKTHHLSAAIDRQWQQLLQKAAHESRKISSISPIFASRDGVYTFPLNFGTPPQTLPFALTSSGDLTSFPCEANYSCVKCTVDPKDIIVFMPNQSNSSSLVHCDDPLLNNTVSSNLIPVCTECISDDSCSNQLAEYADDEDGSIATSGVILSETLTLPRGEKEPAKRNILVGCASKSEGWPQGIGIVGFGRVPSSLASQLNLTKFSHCFVSKRYEGNHNVSGALVLTWGEDNDERDQNKKDTKGIRYTPLRKFKNATWQNACYYVDVEKIVVGRVKVEVPKEYLVADEAGIGGMMVEAGYTVSFMDKHVFEPLVREFVKQVGKKYKRAKEVEKEFTYKPCYNIGSKGIKGMPKMGFGFEGGVELVVPLENFFSYWNDSVICMTILSDDNETTGDELDGPAIVLGQWQMQNVYVEYDLANNRLGLQLRSCSKGS</sequence>
<proteinExistence type="inferred from homology"/>
<accession>A0A9N7R9D4</accession>
<evidence type="ECO:0000256" key="3">
    <source>
        <dbReference type="ARBA" id="ARBA00022750"/>
    </source>
</evidence>
<name>A0A9N7R9D4_STRHE</name>
<evidence type="ECO:0000256" key="1">
    <source>
        <dbReference type="ARBA" id="ARBA00007447"/>
    </source>
</evidence>
<dbReference type="InterPro" id="IPR021109">
    <property type="entry name" value="Peptidase_aspartic_dom_sf"/>
</dbReference>
<dbReference type="Pfam" id="PF14541">
    <property type="entry name" value="TAXi_C"/>
    <property type="match status" value="1"/>
</dbReference>
<evidence type="ECO:0000256" key="5">
    <source>
        <dbReference type="ARBA" id="ARBA00023180"/>
    </source>
</evidence>
<keyword evidence="2 8" id="KW-0645">Protease</keyword>
<dbReference type="InterPro" id="IPR034161">
    <property type="entry name" value="Pepsin-like_plant"/>
</dbReference>
<evidence type="ECO:0000256" key="4">
    <source>
        <dbReference type="ARBA" id="ARBA00022801"/>
    </source>
</evidence>
<dbReference type="CDD" id="cd05476">
    <property type="entry name" value="pepsin_A_like_plant"/>
    <property type="match status" value="1"/>
</dbReference>
<dbReference type="Proteomes" id="UP001153555">
    <property type="component" value="Unassembled WGS sequence"/>
</dbReference>
<organism evidence="8 9">
    <name type="scientific">Striga hermonthica</name>
    <name type="common">Purple witchweed</name>
    <name type="synonym">Buchnera hermonthica</name>
    <dbReference type="NCBI Taxonomy" id="68872"/>
    <lineage>
        <taxon>Eukaryota</taxon>
        <taxon>Viridiplantae</taxon>
        <taxon>Streptophyta</taxon>
        <taxon>Embryophyta</taxon>
        <taxon>Tracheophyta</taxon>
        <taxon>Spermatophyta</taxon>
        <taxon>Magnoliopsida</taxon>
        <taxon>eudicotyledons</taxon>
        <taxon>Gunneridae</taxon>
        <taxon>Pentapetalae</taxon>
        <taxon>asterids</taxon>
        <taxon>lamiids</taxon>
        <taxon>Lamiales</taxon>
        <taxon>Orobanchaceae</taxon>
        <taxon>Buchnereae</taxon>
        <taxon>Striga</taxon>
    </lineage>
</organism>
<gene>
    <name evidence="8" type="ORF">SHERM_17671</name>
</gene>
<dbReference type="GO" id="GO:0006508">
    <property type="term" value="P:proteolysis"/>
    <property type="evidence" value="ECO:0007669"/>
    <property type="project" value="UniProtKB-KW"/>
</dbReference>
<dbReference type="GO" id="GO:0005576">
    <property type="term" value="C:extracellular region"/>
    <property type="evidence" value="ECO:0007669"/>
    <property type="project" value="TreeGrafter"/>
</dbReference>
<evidence type="ECO:0000256" key="2">
    <source>
        <dbReference type="ARBA" id="ARBA00022670"/>
    </source>
</evidence>
<evidence type="ECO:0000313" key="9">
    <source>
        <dbReference type="Proteomes" id="UP001153555"/>
    </source>
</evidence>
<keyword evidence="9" id="KW-1185">Reference proteome</keyword>
<protein>
    <submittedName>
        <fullName evidence="8">Eukaryotic aspartyl protease family protein</fullName>
    </submittedName>
</protein>
<feature type="signal peptide" evidence="6">
    <location>
        <begin position="1"/>
        <end position="26"/>
    </location>
</feature>
<dbReference type="AlphaFoldDB" id="A0A9N7R9D4"/>
<keyword evidence="3" id="KW-0064">Aspartyl protease</keyword>
<keyword evidence="4" id="KW-0378">Hydrolase</keyword>
<dbReference type="Pfam" id="PF14543">
    <property type="entry name" value="TAXi_N"/>
    <property type="match status" value="1"/>
</dbReference>
<feature type="chain" id="PRO_5040135928" evidence="6">
    <location>
        <begin position="27"/>
        <end position="470"/>
    </location>
</feature>
<evidence type="ECO:0000259" key="7">
    <source>
        <dbReference type="PROSITE" id="PS51767"/>
    </source>
</evidence>
<dbReference type="PANTHER" id="PTHR47967:SF36">
    <property type="entry name" value="PEPTIDASE A1 DOMAIN-CONTAINING PROTEIN"/>
    <property type="match status" value="1"/>
</dbReference>
<dbReference type="Gene3D" id="2.40.70.10">
    <property type="entry name" value="Acid Proteases"/>
    <property type="match status" value="2"/>
</dbReference>
<feature type="domain" description="Peptidase A1" evidence="7">
    <location>
        <begin position="80"/>
        <end position="462"/>
    </location>
</feature>
<evidence type="ECO:0000256" key="6">
    <source>
        <dbReference type="SAM" id="SignalP"/>
    </source>
</evidence>
<dbReference type="PROSITE" id="PS51767">
    <property type="entry name" value="PEPTIDASE_A1"/>
    <property type="match status" value="1"/>
</dbReference>
<dbReference type="InterPro" id="IPR051708">
    <property type="entry name" value="Plant_Aspart_Prot_A1"/>
</dbReference>
<keyword evidence="6" id="KW-0732">Signal</keyword>
<dbReference type="GO" id="GO:0004190">
    <property type="term" value="F:aspartic-type endopeptidase activity"/>
    <property type="evidence" value="ECO:0007669"/>
    <property type="project" value="UniProtKB-KW"/>
</dbReference>
<dbReference type="OrthoDB" id="2747330at2759"/>